<dbReference type="Gene3D" id="3.40.50.150">
    <property type="entry name" value="Vaccinia Virus protein VP39"/>
    <property type="match status" value="1"/>
</dbReference>
<evidence type="ECO:0000313" key="1">
    <source>
        <dbReference type="EMBL" id="CAG5078707.1"/>
    </source>
</evidence>
<sequence>MIVTTGMKPTDEETAQAKALARELGGRYVPRGNATLASFMRRYDSKQVLVTGPDGLRLHTADGDQPLRYHPGMALVRVKRLREGARDPLVEISGVRPGDSILDCTAGLAGDSFVFSFAAGPAGRVVALESEPVLHAIVREGLRTYRTGMVDADAALRRIELIRADHAEYLSSLPKNSVDIVYFDPMFRIPVYESSSMEPLRGVANPAPLSHEAVREARRVARRVVVLKENRDSGEFERLGFTWVKPKKTSAVAYGVIRVEHH</sequence>
<protein>
    <recommendedName>
        <fullName evidence="3">SAM-dependent methyltransferase</fullName>
    </recommendedName>
</protein>
<reference evidence="1 2" key="1">
    <citation type="submission" date="2021-04" db="EMBL/GenBank/DDBJ databases">
        <authorList>
            <person name="Rakotoarivonina H."/>
        </authorList>
    </citation>
    <scope>NUCLEOTIDE SEQUENCE [LARGE SCALE GENOMIC DNA]</scope>
    <source>
        <strain evidence="1 2">XE</strain>
    </source>
</reference>
<dbReference type="PANTHER" id="PTHR36112">
    <property type="entry name" value="RIBOSOMAL RNA SMALL SUBUNIT METHYLTRANSFERASE J"/>
    <property type="match status" value="1"/>
</dbReference>
<accession>A0ABN7RRG3</accession>
<evidence type="ECO:0000313" key="2">
    <source>
        <dbReference type="Proteomes" id="UP000681526"/>
    </source>
</evidence>
<dbReference type="InterPro" id="IPR007536">
    <property type="entry name" value="16SrRNA_methylTrfase_J"/>
</dbReference>
<dbReference type="EMBL" id="CAJRAY010000010">
    <property type="protein sequence ID" value="CAG5078707.1"/>
    <property type="molecule type" value="Genomic_DNA"/>
</dbReference>
<dbReference type="RefSeq" id="WP_213483321.1">
    <property type="nucleotide sequence ID" value="NZ_CAJRAY010000010.1"/>
</dbReference>
<dbReference type="SUPFAM" id="SSF53335">
    <property type="entry name" value="S-adenosyl-L-methionine-dependent methyltransferases"/>
    <property type="match status" value="1"/>
</dbReference>
<keyword evidence="2" id="KW-1185">Reference proteome</keyword>
<dbReference type="Pfam" id="PF04445">
    <property type="entry name" value="SAM_MT"/>
    <property type="match status" value="1"/>
</dbReference>
<evidence type="ECO:0008006" key="3">
    <source>
        <dbReference type="Google" id="ProtNLM"/>
    </source>
</evidence>
<dbReference type="InterPro" id="IPR029063">
    <property type="entry name" value="SAM-dependent_MTases_sf"/>
</dbReference>
<comment type="caution">
    <text evidence="1">The sequence shown here is derived from an EMBL/GenBank/DDBJ whole genome shotgun (WGS) entry which is preliminary data.</text>
</comment>
<proteinExistence type="predicted"/>
<name>A0ABN7RRG3_THEXY</name>
<organism evidence="1 2">
    <name type="scientific">Thermobacillus xylanilyticus</name>
    <dbReference type="NCBI Taxonomy" id="76633"/>
    <lineage>
        <taxon>Bacteria</taxon>
        <taxon>Bacillati</taxon>
        <taxon>Bacillota</taxon>
        <taxon>Bacilli</taxon>
        <taxon>Bacillales</taxon>
        <taxon>Paenibacillaceae</taxon>
        <taxon>Thermobacillus</taxon>
    </lineage>
</organism>
<dbReference type="PANTHER" id="PTHR36112:SF1">
    <property type="entry name" value="RIBOSOMAL RNA SMALL SUBUNIT METHYLTRANSFERASE J"/>
    <property type="match status" value="1"/>
</dbReference>
<gene>
    <name evidence="1" type="primary">txxe 191-YpiP</name>
    <name evidence="1" type="ORF">TXXE_02475</name>
</gene>
<dbReference type="Proteomes" id="UP000681526">
    <property type="component" value="Unassembled WGS sequence"/>
</dbReference>